<sequence>MVGIALAADVVLAARSAYFAVPQVAHLGAVPDLGATWFLARLLGRSRALGMALPGDHIDAAQAERWGLIWRCVEYADLTEKAQAIALRLDEERAAQHTHVAGDFFNDACSRFLASGARG</sequence>
<keyword evidence="2" id="KW-1185">Reference proteome</keyword>
<evidence type="ECO:0000313" key="1">
    <source>
        <dbReference type="EMBL" id="MEJ8827185.1"/>
    </source>
</evidence>
<gene>
    <name evidence="1" type="ORF">WKW80_35250</name>
</gene>
<dbReference type="SUPFAM" id="SSF52096">
    <property type="entry name" value="ClpP/crotonase"/>
    <property type="match status" value="1"/>
</dbReference>
<dbReference type="CDD" id="cd06558">
    <property type="entry name" value="crotonase-like"/>
    <property type="match status" value="1"/>
</dbReference>
<protein>
    <submittedName>
        <fullName evidence="1">Enoyl-CoA hydratase-related protein</fullName>
    </submittedName>
</protein>
<dbReference type="PANTHER" id="PTHR43459">
    <property type="entry name" value="ENOYL-COA HYDRATASE"/>
    <property type="match status" value="1"/>
</dbReference>
<dbReference type="EMBL" id="JBBKZV010000054">
    <property type="protein sequence ID" value="MEJ8827185.1"/>
    <property type="molecule type" value="Genomic_DNA"/>
</dbReference>
<dbReference type="RefSeq" id="WP_340368215.1">
    <property type="nucleotide sequence ID" value="NZ_JBBKZV010000054.1"/>
</dbReference>
<dbReference type="Pfam" id="PF00378">
    <property type="entry name" value="ECH_1"/>
    <property type="match status" value="1"/>
</dbReference>
<dbReference type="InterPro" id="IPR029045">
    <property type="entry name" value="ClpP/crotonase-like_dom_sf"/>
</dbReference>
<dbReference type="PANTHER" id="PTHR43459:SF1">
    <property type="entry name" value="EG:BACN32G11.4 PROTEIN"/>
    <property type="match status" value="1"/>
</dbReference>
<comment type="caution">
    <text evidence="1">The sequence shown here is derived from an EMBL/GenBank/DDBJ whole genome shotgun (WGS) entry which is preliminary data.</text>
</comment>
<dbReference type="InterPro" id="IPR001753">
    <property type="entry name" value="Enoyl-CoA_hydra/iso"/>
</dbReference>
<reference evidence="1 2" key="1">
    <citation type="submission" date="2024-03" db="EMBL/GenBank/DDBJ databases">
        <title>Novel species of the genus Variovorax.</title>
        <authorList>
            <person name="Liu Q."/>
            <person name="Xin Y.-H."/>
        </authorList>
    </citation>
    <scope>NUCLEOTIDE SEQUENCE [LARGE SCALE GENOMIC DNA]</scope>
    <source>
        <strain evidence="1 2">KACC 18501</strain>
    </source>
</reference>
<evidence type="ECO:0000313" key="2">
    <source>
        <dbReference type="Proteomes" id="UP001363010"/>
    </source>
</evidence>
<proteinExistence type="predicted"/>
<organism evidence="1 2">
    <name type="scientific">Variovorax humicola</name>
    <dbReference type="NCBI Taxonomy" id="1769758"/>
    <lineage>
        <taxon>Bacteria</taxon>
        <taxon>Pseudomonadati</taxon>
        <taxon>Pseudomonadota</taxon>
        <taxon>Betaproteobacteria</taxon>
        <taxon>Burkholderiales</taxon>
        <taxon>Comamonadaceae</taxon>
        <taxon>Variovorax</taxon>
    </lineage>
</organism>
<dbReference type="Gene3D" id="3.90.226.10">
    <property type="entry name" value="2-enoyl-CoA Hydratase, Chain A, domain 1"/>
    <property type="match status" value="1"/>
</dbReference>
<name>A0ABU8WAX0_9BURK</name>
<dbReference type="Proteomes" id="UP001363010">
    <property type="component" value="Unassembled WGS sequence"/>
</dbReference>
<accession>A0ABU8WAX0</accession>